<accession>A0AAE3DMC5</accession>
<dbReference type="EMBL" id="JAJEPU010000070">
    <property type="protein sequence ID" value="MCC2165963.1"/>
    <property type="molecule type" value="Genomic_DNA"/>
</dbReference>
<keyword evidence="2" id="KW-1185">Reference proteome</keyword>
<gene>
    <name evidence="1" type="ORF">LKD32_14015</name>
</gene>
<organism evidence="1 2">
    <name type="scientific">Brotaphodocola catenula</name>
    <dbReference type="NCBI Taxonomy" id="2885361"/>
    <lineage>
        <taxon>Bacteria</taxon>
        <taxon>Bacillati</taxon>
        <taxon>Bacillota</taxon>
        <taxon>Clostridia</taxon>
        <taxon>Lachnospirales</taxon>
        <taxon>Lachnospiraceae</taxon>
        <taxon>Brotaphodocola</taxon>
    </lineage>
</organism>
<dbReference type="RefSeq" id="WP_308452145.1">
    <property type="nucleotide sequence ID" value="NZ_JAJEPU010000070.1"/>
</dbReference>
<proteinExistence type="predicted"/>
<dbReference type="Proteomes" id="UP001198962">
    <property type="component" value="Unassembled WGS sequence"/>
</dbReference>
<name>A0AAE3DMC5_9FIRM</name>
<reference evidence="1" key="1">
    <citation type="submission" date="2021-10" db="EMBL/GenBank/DDBJ databases">
        <title>Anaerobic single-cell dispensing facilitates the cultivation of human gut bacteria.</title>
        <authorList>
            <person name="Afrizal A."/>
        </authorList>
    </citation>
    <scope>NUCLEOTIDE SEQUENCE</scope>
    <source>
        <strain evidence="1">CLA-AA-H274</strain>
    </source>
</reference>
<comment type="caution">
    <text evidence="1">The sequence shown here is derived from an EMBL/GenBank/DDBJ whole genome shotgun (WGS) entry which is preliminary data.</text>
</comment>
<evidence type="ECO:0000313" key="2">
    <source>
        <dbReference type="Proteomes" id="UP001198962"/>
    </source>
</evidence>
<evidence type="ECO:0000313" key="1">
    <source>
        <dbReference type="EMBL" id="MCC2165963.1"/>
    </source>
</evidence>
<sequence length="59" mass="6449">MQIFTGVFGLEALEEYKTENGSSSIAGKISSAKVFAQECSNAFYSLDVSLFIQFVNDIC</sequence>
<dbReference type="AlphaFoldDB" id="A0AAE3DMC5"/>
<protein>
    <submittedName>
        <fullName evidence="1">Uncharacterized protein</fullName>
    </submittedName>
</protein>